<organism evidence="2 3">
    <name type="scientific">Colletotrichum tabaci</name>
    <dbReference type="NCBI Taxonomy" id="1209068"/>
    <lineage>
        <taxon>Eukaryota</taxon>
        <taxon>Fungi</taxon>
        <taxon>Dikarya</taxon>
        <taxon>Ascomycota</taxon>
        <taxon>Pezizomycotina</taxon>
        <taxon>Sordariomycetes</taxon>
        <taxon>Hypocreomycetidae</taxon>
        <taxon>Glomerellales</taxon>
        <taxon>Glomerellaceae</taxon>
        <taxon>Colletotrichum</taxon>
        <taxon>Colletotrichum destructivum species complex</taxon>
    </lineage>
</organism>
<sequence length="65" mass="7308">MKEKHPGSLRDTTTRTYGLLPGPVKQYAPSFEKQQPSRREKQHPPLSPQQQSGESLRLSYLSAAS</sequence>
<evidence type="ECO:0000256" key="1">
    <source>
        <dbReference type="SAM" id="MobiDB-lite"/>
    </source>
</evidence>
<accession>A0AAV9TIM7</accession>
<protein>
    <submittedName>
        <fullName evidence="2">Uncharacterized protein</fullName>
    </submittedName>
</protein>
<evidence type="ECO:0000313" key="3">
    <source>
        <dbReference type="Proteomes" id="UP001327957"/>
    </source>
</evidence>
<dbReference type="EMBL" id="JASAOK010000019">
    <property type="protein sequence ID" value="KAK6222196.1"/>
    <property type="molecule type" value="Genomic_DNA"/>
</dbReference>
<name>A0AAV9TIM7_9PEZI</name>
<dbReference type="Proteomes" id="UP001327957">
    <property type="component" value="Unassembled WGS sequence"/>
</dbReference>
<dbReference type="AlphaFoldDB" id="A0AAV9TIM7"/>
<gene>
    <name evidence="2" type="ORF">QIS74_04451</name>
</gene>
<keyword evidence="3" id="KW-1185">Reference proteome</keyword>
<evidence type="ECO:0000313" key="2">
    <source>
        <dbReference type="EMBL" id="KAK6222196.1"/>
    </source>
</evidence>
<comment type="caution">
    <text evidence="2">The sequence shown here is derived from an EMBL/GenBank/DDBJ whole genome shotgun (WGS) entry which is preliminary data.</text>
</comment>
<feature type="region of interest" description="Disordered" evidence="1">
    <location>
        <begin position="1"/>
        <end position="65"/>
    </location>
</feature>
<reference evidence="2 3" key="1">
    <citation type="submission" date="2023-04" db="EMBL/GenBank/DDBJ databases">
        <title>Colletotrichum tabacum stain YC1 causing leaf anthracnose on Nicotiana tabacum(L.) cv.</title>
        <authorList>
            <person name="Ji Z."/>
            <person name="Wang M."/>
            <person name="Zhang J."/>
            <person name="Wang N."/>
            <person name="Zhou Z."/>
        </authorList>
    </citation>
    <scope>NUCLEOTIDE SEQUENCE [LARGE SCALE GENOMIC DNA]</scope>
    <source>
        <strain evidence="2 3">YC1</strain>
    </source>
</reference>
<proteinExistence type="predicted"/>